<evidence type="ECO:0000313" key="3">
    <source>
        <dbReference type="Proteomes" id="UP000265875"/>
    </source>
</evidence>
<comment type="caution">
    <text evidence="2">The sequence shown here is derived from an EMBL/GenBank/DDBJ whole genome shotgun (WGS) entry which is preliminary data.</text>
</comment>
<accession>A0A399M972</accession>
<dbReference type="InterPro" id="IPR022385">
    <property type="entry name" value="Rhs_assc_core"/>
</dbReference>
<organism evidence="2 3">
    <name type="scientific">Pseudomonas monteilii</name>
    <dbReference type="NCBI Taxonomy" id="76759"/>
    <lineage>
        <taxon>Bacteria</taxon>
        <taxon>Pseudomonadati</taxon>
        <taxon>Pseudomonadota</taxon>
        <taxon>Gammaproteobacteria</taxon>
        <taxon>Pseudomonadales</taxon>
        <taxon>Pseudomonadaceae</taxon>
        <taxon>Pseudomonas</taxon>
    </lineage>
</organism>
<dbReference type="NCBIfam" id="TIGR03696">
    <property type="entry name" value="Rhs_assc_core"/>
    <property type="match status" value="1"/>
</dbReference>
<dbReference type="PANTHER" id="PTHR32305">
    <property type="match status" value="1"/>
</dbReference>
<reference evidence="2 3" key="1">
    <citation type="submission" date="2018-08" db="EMBL/GenBank/DDBJ databases">
        <title>Draft genome sequence of the cyanotroph, Pseudomonas monteilii BCN3.</title>
        <authorList>
            <person name="Jones L.B."/>
            <person name="Kunz D.A."/>
        </authorList>
    </citation>
    <scope>NUCLEOTIDE SEQUENCE [LARGE SCALE GENOMIC DNA]</scope>
    <source>
        <strain evidence="2 3">BCN3</strain>
    </source>
</reference>
<dbReference type="PRINTS" id="PR00394">
    <property type="entry name" value="RHSPROTEIN"/>
</dbReference>
<dbReference type="Gene3D" id="2.180.10.10">
    <property type="entry name" value="RHS repeat-associated core"/>
    <property type="match status" value="1"/>
</dbReference>
<feature type="non-terminal residue" evidence="2">
    <location>
        <position position="1"/>
    </location>
</feature>
<dbReference type="Pfam" id="PF03527">
    <property type="entry name" value="RHS"/>
    <property type="match status" value="1"/>
</dbReference>
<evidence type="ECO:0000259" key="1">
    <source>
        <dbReference type="Pfam" id="PF03527"/>
    </source>
</evidence>
<dbReference type="PANTHER" id="PTHR32305:SF15">
    <property type="entry name" value="PROTEIN RHSA-RELATED"/>
    <property type="match status" value="1"/>
</dbReference>
<dbReference type="InterPro" id="IPR001826">
    <property type="entry name" value="RHS"/>
</dbReference>
<protein>
    <recommendedName>
        <fullName evidence="1">RHS protein conserved region domain-containing protein</fullName>
    </recommendedName>
</protein>
<gene>
    <name evidence="2" type="ORF">D0894_11220</name>
</gene>
<dbReference type="RefSeq" id="WP_182774202.1">
    <property type="nucleotide sequence ID" value="NZ_QWLL01000027.1"/>
</dbReference>
<feature type="domain" description="RHS protein conserved region" evidence="1">
    <location>
        <begin position="60"/>
        <end position="93"/>
    </location>
</feature>
<proteinExistence type="predicted"/>
<dbReference type="InterPro" id="IPR050708">
    <property type="entry name" value="T6SS_VgrG/RHS"/>
</dbReference>
<name>A0A399M972_9PSED</name>
<dbReference type="Proteomes" id="UP000265875">
    <property type="component" value="Unassembled WGS sequence"/>
</dbReference>
<dbReference type="AlphaFoldDB" id="A0A399M972"/>
<dbReference type="EMBL" id="QWLL01000027">
    <property type="protein sequence ID" value="RII77779.1"/>
    <property type="molecule type" value="Genomic_DNA"/>
</dbReference>
<sequence>GRTTHYVFEPGTFVPVAQGVMNHIEEMLHQPRYAFPYDIDRDPVWQHKPTPKPFDTFGWYQCDQLGTPMEATGVSGQILWKGNYKAWGCTVEQTTTDSPEHECNIRFQGQHFDVETGLHYNRYRYYSPAIGRFVSKDPVGFLGELNIFSFAENPIQWIDPYGLKKKAATSCCPAEIDPCAGDGKTHIVYQAPDPKHKDAGGNPLIYTGKASGHGSVEDVLKKRFSGGHHRKISHDDATIVFETDSYATVRGLEHLAYLDLGTLATRQNNPVGPRNSNKPNYIECAERQLRR</sequence>
<evidence type="ECO:0000313" key="2">
    <source>
        <dbReference type="EMBL" id="RII77779.1"/>
    </source>
</evidence>